<evidence type="ECO:0008006" key="5">
    <source>
        <dbReference type="Google" id="ProtNLM"/>
    </source>
</evidence>
<evidence type="ECO:0000256" key="2">
    <source>
        <dbReference type="SAM" id="SignalP"/>
    </source>
</evidence>
<dbReference type="Proteomes" id="UP000629963">
    <property type="component" value="Unassembled WGS sequence"/>
</dbReference>
<feature type="coiled-coil region" evidence="1">
    <location>
        <begin position="53"/>
        <end position="80"/>
    </location>
</feature>
<gene>
    <name evidence="3" type="ORF">H8R23_14630</name>
</gene>
<comment type="caution">
    <text evidence="3">The sequence shown here is derived from an EMBL/GenBank/DDBJ whole genome shotgun (WGS) entry which is preliminary data.</text>
</comment>
<name>A0ABR7JBP7_9FLAO</name>
<evidence type="ECO:0000313" key="3">
    <source>
        <dbReference type="EMBL" id="MBC5842647.1"/>
    </source>
</evidence>
<sequence length="283" mass="32479">MKKSLLFVFIIAYSAANAQYSRYYYVDHNVNANIKGNVNVSGNVNVDQTISTIDYGKLALANAEREKTRLENQKYSDQQEMRISLEIAANPAKAYDYGKKETIEKKGKVAKLKGFKSFKYTVTMLHKSMFVFTGNGRFENVSADGITTAIIFFLPTHNKEKVDNDVEKKAKMEDVKVGELNEKMGLDGGSIFVHKKDTNRATVFGEQGFNSTLIWEDDYQYTISDNYISINKNEGNGVFFSVKVRYYGDKDEVTFEQIEGRRYYLKRLVEKLISTARVWDMKY</sequence>
<dbReference type="RefSeq" id="WP_187011139.1">
    <property type="nucleotide sequence ID" value="NZ_JACRUI010000005.1"/>
</dbReference>
<dbReference type="EMBL" id="JACRUJ010000005">
    <property type="protein sequence ID" value="MBC5842647.1"/>
    <property type="molecule type" value="Genomic_DNA"/>
</dbReference>
<evidence type="ECO:0000313" key="4">
    <source>
        <dbReference type="Proteomes" id="UP000629963"/>
    </source>
</evidence>
<accession>A0ABR7JBP7</accession>
<feature type="chain" id="PRO_5047524025" description="DUF4468 domain-containing protein" evidence="2">
    <location>
        <begin position="19"/>
        <end position="283"/>
    </location>
</feature>
<reference evidence="3 4" key="1">
    <citation type="submission" date="2020-08" db="EMBL/GenBank/DDBJ databases">
        <title>Description of novel Flavobacterium F-380 isolate.</title>
        <authorList>
            <person name="Saticioglu I.B."/>
            <person name="Duman M."/>
            <person name="Altun S."/>
        </authorList>
    </citation>
    <scope>NUCLEOTIDE SEQUENCE [LARGE SCALE GENOMIC DNA]</scope>
    <source>
        <strain evidence="3 4">F-380</strain>
    </source>
</reference>
<protein>
    <recommendedName>
        <fullName evidence="5">DUF4468 domain-containing protein</fullName>
    </recommendedName>
</protein>
<feature type="signal peptide" evidence="2">
    <location>
        <begin position="1"/>
        <end position="18"/>
    </location>
</feature>
<keyword evidence="4" id="KW-1185">Reference proteome</keyword>
<organism evidence="3 4">
    <name type="scientific">Flavobacterium kayseriense</name>
    <dbReference type="NCBI Taxonomy" id="2764714"/>
    <lineage>
        <taxon>Bacteria</taxon>
        <taxon>Pseudomonadati</taxon>
        <taxon>Bacteroidota</taxon>
        <taxon>Flavobacteriia</taxon>
        <taxon>Flavobacteriales</taxon>
        <taxon>Flavobacteriaceae</taxon>
        <taxon>Flavobacterium</taxon>
    </lineage>
</organism>
<proteinExistence type="predicted"/>
<evidence type="ECO:0000256" key="1">
    <source>
        <dbReference type="SAM" id="Coils"/>
    </source>
</evidence>
<keyword evidence="1" id="KW-0175">Coiled coil</keyword>
<keyword evidence="2" id="KW-0732">Signal</keyword>